<proteinExistence type="predicted"/>
<gene>
    <name evidence="3" type="ORF">SBAD_LOCUS11646</name>
</gene>
<dbReference type="AlphaFoldDB" id="A0A183J6Z8"/>
<dbReference type="EMBL" id="UZAM01016098">
    <property type="protein sequence ID" value="VDP41786.1"/>
    <property type="molecule type" value="Genomic_DNA"/>
</dbReference>
<dbReference type="SUPFAM" id="SSF51045">
    <property type="entry name" value="WW domain"/>
    <property type="match status" value="1"/>
</dbReference>
<dbReference type="SMART" id="SM00456">
    <property type="entry name" value="WW"/>
    <property type="match status" value="1"/>
</dbReference>
<evidence type="ECO:0000313" key="3">
    <source>
        <dbReference type="EMBL" id="VDP41786.1"/>
    </source>
</evidence>
<feature type="domain" description="WW" evidence="2">
    <location>
        <begin position="91"/>
        <end position="125"/>
    </location>
</feature>
<evidence type="ECO:0000259" key="2">
    <source>
        <dbReference type="PROSITE" id="PS50020"/>
    </source>
</evidence>
<reference evidence="5" key="1">
    <citation type="submission" date="2016-06" db="UniProtKB">
        <authorList>
            <consortium name="WormBaseParasite"/>
        </authorList>
    </citation>
    <scope>IDENTIFICATION</scope>
</reference>
<accession>A0A183J6Z8</accession>
<dbReference type="Gene3D" id="2.20.70.10">
    <property type="match status" value="1"/>
</dbReference>
<reference evidence="3 4" key="2">
    <citation type="submission" date="2018-11" db="EMBL/GenBank/DDBJ databases">
        <authorList>
            <consortium name="Pathogen Informatics"/>
        </authorList>
    </citation>
    <scope>NUCLEOTIDE SEQUENCE [LARGE SCALE GENOMIC DNA]</scope>
</reference>
<dbReference type="OrthoDB" id="42462at2759"/>
<evidence type="ECO:0000256" key="1">
    <source>
        <dbReference type="SAM" id="MobiDB-lite"/>
    </source>
</evidence>
<dbReference type="WBParaSite" id="SBAD_0001203501-mRNA-1">
    <property type="protein sequence ID" value="SBAD_0001203501-mRNA-1"/>
    <property type="gene ID" value="SBAD_0001203501"/>
</dbReference>
<dbReference type="Pfam" id="PF00397">
    <property type="entry name" value="WW"/>
    <property type="match status" value="1"/>
</dbReference>
<evidence type="ECO:0000313" key="5">
    <source>
        <dbReference type="WBParaSite" id="SBAD_0001203501-mRNA-1"/>
    </source>
</evidence>
<organism evidence="5">
    <name type="scientific">Soboliphyme baturini</name>
    <dbReference type="NCBI Taxonomy" id="241478"/>
    <lineage>
        <taxon>Eukaryota</taxon>
        <taxon>Metazoa</taxon>
        <taxon>Ecdysozoa</taxon>
        <taxon>Nematoda</taxon>
        <taxon>Enoplea</taxon>
        <taxon>Dorylaimia</taxon>
        <taxon>Dioctophymatida</taxon>
        <taxon>Dioctophymatoidea</taxon>
        <taxon>Soboliphymatidae</taxon>
        <taxon>Soboliphyme</taxon>
    </lineage>
</organism>
<protein>
    <submittedName>
        <fullName evidence="5">WW domain-containing protein</fullName>
    </submittedName>
</protein>
<dbReference type="InterPro" id="IPR036020">
    <property type="entry name" value="WW_dom_sf"/>
</dbReference>
<feature type="region of interest" description="Disordered" evidence="1">
    <location>
        <begin position="28"/>
        <end position="49"/>
    </location>
</feature>
<name>A0A183J6Z8_9BILA</name>
<evidence type="ECO:0000313" key="4">
    <source>
        <dbReference type="Proteomes" id="UP000270296"/>
    </source>
</evidence>
<dbReference type="CDD" id="cd00201">
    <property type="entry name" value="WW"/>
    <property type="match status" value="1"/>
</dbReference>
<dbReference type="PROSITE" id="PS50020">
    <property type="entry name" value="WW_DOMAIN_2"/>
    <property type="match status" value="1"/>
</dbReference>
<dbReference type="Proteomes" id="UP000270296">
    <property type="component" value="Unassembled WGS sequence"/>
</dbReference>
<dbReference type="InterPro" id="IPR001202">
    <property type="entry name" value="WW_dom"/>
</dbReference>
<sequence length="142" mass="16299">MPLPPLLLARLKRRGIIKEGDAEEVIAENYDDENPEGAKRKSGSSASGCPNKWCPFHLCTDYCFDHWGDGVEEHRVDPVYNRKRLRMLRKYPLPESWTEVYDPGTGRYYYWNTDSSEVSWLSPTHPKAIITTAAVVLAKSKR</sequence>
<keyword evidence="4" id="KW-1185">Reference proteome</keyword>